<dbReference type="Pfam" id="PF00106">
    <property type="entry name" value="adh_short"/>
    <property type="match status" value="1"/>
</dbReference>
<keyword evidence="1" id="KW-0521">NADP</keyword>
<dbReference type="EMBL" id="VSRR010066962">
    <property type="protein sequence ID" value="MPC84971.1"/>
    <property type="molecule type" value="Genomic_DNA"/>
</dbReference>
<dbReference type="InterPro" id="IPR036291">
    <property type="entry name" value="NAD(P)-bd_dom_sf"/>
</dbReference>
<dbReference type="PANTHER" id="PTHR43544:SF7">
    <property type="entry name" value="NADB-LER2"/>
    <property type="match status" value="1"/>
</dbReference>
<sequence>MEEVKAAVGSLGLNLLVNNAGIMEKCSTQTFGVPLGNVEPEMFRNVLETNTIAPLMLIKALLPQLKVAAATGESRAIVVNISSIMASMGTSLNRHGIYAYRSSKVSRSLTPITH</sequence>
<gene>
    <name evidence="3" type="ORF">E2C01_079726</name>
</gene>
<dbReference type="InterPro" id="IPR002347">
    <property type="entry name" value="SDR_fam"/>
</dbReference>
<evidence type="ECO:0000313" key="4">
    <source>
        <dbReference type="Proteomes" id="UP000324222"/>
    </source>
</evidence>
<proteinExistence type="predicted"/>
<comment type="caution">
    <text evidence="3">The sequence shown here is derived from an EMBL/GenBank/DDBJ whole genome shotgun (WGS) entry which is preliminary data.</text>
</comment>
<evidence type="ECO:0000313" key="3">
    <source>
        <dbReference type="EMBL" id="MPC84971.1"/>
    </source>
</evidence>
<evidence type="ECO:0000256" key="1">
    <source>
        <dbReference type="ARBA" id="ARBA00022857"/>
    </source>
</evidence>
<evidence type="ECO:0000256" key="2">
    <source>
        <dbReference type="ARBA" id="ARBA00023002"/>
    </source>
</evidence>
<dbReference type="Gene3D" id="3.40.50.720">
    <property type="entry name" value="NAD(P)-binding Rossmann-like Domain"/>
    <property type="match status" value="1"/>
</dbReference>
<reference evidence="3 4" key="1">
    <citation type="submission" date="2019-05" db="EMBL/GenBank/DDBJ databases">
        <title>Another draft genome of Portunus trituberculatus and its Hox gene families provides insights of decapod evolution.</title>
        <authorList>
            <person name="Jeong J.-H."/>
            <person name="Song I."/>
            <person name="Kim S."/>
            <person name="Choi T."/>
            <person name="Kim D."/>
            <person name="Ryu S."/>
            <person name="Kim W."/>
        </authorList>
    </citation>
    <scope>NUCLEOTIDE SEQUENCE [LARGE SCALE GENOMIC DNA]</scope>
    <source>
        <tissue evidence="3">Muscle</tissue>
    </source>
</reference>
<dbReference type="GO" id="GO:0005737">
    <property type="term" value="C:cytoplasm"/>
    <property type="evidence" value="ECO:0007669"/>
    <property type="project" value="TreeGrafter"/>
</dbReference>
<dbReference type="OrthoDB" id="5296at2759"/>
<dbReference type="GO" id="GO:0016491">
    <property type="term" value="F:oxidoreductase activity"/>
    <property type="evidence" value="ECO:0007669"/>
    <property type="project" value="UniProtKB-KW"/>
</dbReference>
<name>A0A5B7IHM5_PORTR</name>
<keyword evidence="4" id="KW-1185">Reference proteome</keyword>
<dbReference type="AlphaFoldDB" id="A0A5B7IHM5"/>
<protein>
    <submittedName>
        <fullName evidence="3">Uncharacterized protein</fullName>
    </submittedName>
</protein>
<dbReference type="SUPFAM" id="SSF51735">
    <property type="entry name" value="NAD(P)-binding Rossmann-fold domains"/>
    <property type="match status" value="1"/>
</dbReference>
<accession>A0A5B7IHM5</accession>
<dbReference type="PANTHER" id="PTHR43544">
    <property type="entry name" value="SHORT-CHAIN DEHYDROGENASE/REDUCTASE"/>
    <property type="match status" value="1"/>
</dbReference>
<dbReference type="InterPro" id="IPR051468">
    <property type="entry name" value="Fungal_SecMetab_SDRs"/>
</dbReference>
<dbReference type="Proteomes" id="UP000324222">
    <property type="component" value="Unassembled WGS sequence"/>
</dbReference>
<keyword evidence="2" id="KW-0560">Oxidoreductase</keyword>
<organism evidence="3 4">
    <name type="scientific">Portunus trituberculatus</name>
    <name type="common">Swimming crab</name>
    <name type="synonym">Neptunus trituberculatus</name>
    <dbReference type="NCBI Taxonomy" id="210409"/>
    <lineage>
        <taxon>Eukaryota</taxon>
        <taxon>Metazoa</taxon>
        <taxon>Ecdysozoa</taxon>
        <taxon>Arthropoda</taxon>
        <taxon>Crustacea</taxon>
        <taxon>Multicrustacea</taxon>
        <taxon>Malacostraca</taxon>
        <taxon>Eumalacostraca</taxon>
        <taxon>Eucarida</taxon>
        <taxon>Decapoda</taxon>
        <taxon>Pleocyemata</taxon>
        <taxon>Brachyura</taxon>
        <taxon>Eubrachyura</taxon>
        <taxon>Portunoidea</taxon>
        <taxon>Portunidae</taxon>
        <taxon>Portuninae</taxon>
        <taxon>Portunus</taxon>
    </lineage>
</organism>